<keyword evidence="3" id="KW-0804">Transcription</keyword>
<keyword evidence="1" id="KW-0805">Transcription regulation</keyword>
<dbReference type="InterPro" id="IPR002577">
    <property type="entry name" value="HTH_HxlR"/>
</dbReference>
<organism evidence="5 6">
    <name type="scientific">Streptomyces fuscus</name>
    <dbReference type="NCBI Taxonomy" id="3048495"/>
    <lineage>
        <taxon>Bacteria</taxon>
        <taxon>Bacillati</taxon>
        <taxon>Actinomycetota</taxon>
        <taxon>Actinomycetes</taxon>
        <taxon>Kitasatosporales</taxon>
        <taxon>Streptomycetaceae</taxon>
        <taxon>Streptomyces</taxon>
    </lineage>
</organism>
<evidence type="ECO:0000256" key="2">
    <source>
        <dbReference type="ARBA" id="ARBA00023125"/>
    </source>
</evidence>
<proteinExistence type="predicted"/>
<dbReference type="EMBL" id="JASJUS010000017">
    <property type="protein sequence ID" value="MDL2078590.1"/>
    <property type="molecule type" value="Genomic_DNA"/>
</dbReference>
<evidence type="ECO:0000313" key="5">
    <source>
        <dbReference type="EMBL" id="MDL2078590.1"/>
    </source>
</evidence>
<dbReference type="Proteomes" id="UP001241926">
    <property type="component" value="Unassembled WGS sequence"/>
</dbReference>
<evidence type="ECO:0000259" key="4">
    <source>
        <dbReference type="PROSITE" id="PS51118"/>
    </source>
</evidence>
<sequence>MSDLLAERDTWSMANCSIARTLEIVGTRTALLIMREAFFGTRRFDDFAKRVGVGEPAAAARLKELTAAGLLERVPYREPGQRTRHAYQLTRKGRDFLPVLVALRQWGDTWAADEQGPAVVVRHEDCGAEVRAALRCGEGHDVADGETYVDEGPGLLRVEPDAS</sequence>
<dbReference type="RefSeq" id="WP_285433892.1">
    <property type="nucleotide sequence ID" value="NZ_JASJUS010000017.1"/>
</dbReference>
<dbReference type="PANTHER" id="PTHR33204">
    <property type="entry name" value="TRANSCRIPTIONAL REGULATOR, MARR FAMILY"/>
    <property type="match status" value="1"/>
</dbReference>
<gene>
    <name evidence="5" type="ORF">QNN03_19325</name>
</gene>
<evidence type="ECO:0000313" key="6">
    <source>
        <dbReference type="Proteomes" id="UP001241926"/>
    </source>
</evidence>
<protein>
    <submittedName>
        <fullName evidence="5">Helix-turn-helix domain-containing protein</fullName>
    </submittedName>
</protein>
<dbReference type="Pfam" id="PF01638">
    <property type="entry name" value="HxlR"/>
    <property type="match status" value="1"/>
</dbReference>
<dbReference type="InterPro" id="IPR036388">
    <property type="entry name" value="WH-like_DNA-bd_sf"/>
</dbReference>
<reference evidence="5 6" key="1">
    <citation type="submission" date="2023-05" db="EMBL/GenBank/DDBJ databases">
        <title>Streptomyces fuscus sp. nov., a brown-black pigment producing actinomyces isolated from dry sand of Sea duck farm.</title>
        <authorList>
            <person name="Xie J."/>
            <person name="Shen N."/>
        </authorList>
    </citation>
    <scope>NUCLEOTIDE SEQUENCE [LARGE SCALE GENOMIC DNA]</scope>
    <source>
        <strain evidence="5 6">GXMU-J15</strain>
    </source>
</reference>
<dbReference type="InterPro" id="IPR036390">
    <property type="entry name" value="WH_DNA-bd_sf"/>
</dbReference>
<dbReference type="Gene3D" id="1.10.10.10">
    <property type="entry name" value="Winged helix-like DNA-binding domain superfamily/Winged helix DNA-binding domain"/>
    <property type="match status" value="1"/>
</dbReference>
<dbReference type="SUPFAM" id="SSF46785">
    <property type="entry name" value="Winged helix' DNA-binding domain"/>
    <property type="match status" value="1"/>
</dbReference>
<name>A0ABT7J1B9_9ACTN</name>
<comment type="caution">
    <text evidence="5">The sequence shown here is derived from an EMBL/GenBank/DDBJ whole genome shotgun (WGS) entry which is preliminary data.</text>
</comment>
<accession>A0ABT7J1B9</accession>
<evidence type="ECO:0000256" key="1">
    <source>
        <dbReference type="ARBA" id="ARBA00023015"/>
    </source>
</evidence>
<keyword evidence="2" id="KW-0238">DNA-binding</keyword>
<feature type="domain" description="HTH hxlR-type" evidence="4">
    <location>
        <begin position="16"/>
        <end position="115"/>
    </location>
</feature>
<dbReference type="PROSITE" id="PS51118">
    <property type="entry name" value="HTH_HXLR"/>
    <property type="match status" value="1"/>
</dbReference>
<evidence type="ECO:0000256" key="3">
    <source>
        <dbReference type="ARBA" id="ARBA00023163"/>
    </source>
</evidence>
<dbReference type="PANTHER" id="PTHR33204:SF18">
    <property type="entry name" value="TRANSCRIPTIONAL REGULATORY PROTEIN"/>
    <property type="match status" value="1"/>
</dbReference>
<keyword evidence="6" id="KW-1185">Reference proteome</keyword>